<keyword evidence="6" id="KW-0946">Virion</keyword>
<keyword evidence="3" id="KW-1244">Viral short tail ejection system</keyword>
<dbReference type="GO" id="GO:0044423">
    <property type="term" value="C:virion component"/>
    <property type="evidence" value="ECO:0007669"/>
    <property type="project" value="UniProtKB-KW"/>
</dbReference>
<evidence type="ECO:0000256" key="2">
    <source>
        <dbReference type="ARBA" id="ARBA00004328"/>
    </source>
</evidence>
<evidence type="ECO:0000256" key="8">
    <source>
        <dbReference type="ARBA" id="ARBA00023009"/>
    </source>
</evidence>
<evidence type="ECO:0000256" key="4">
    <source>
        <dbReference type="ARBA" id="ARBA00022595"/>
    </source>
</evidence>
<keyword evidence="8" id="KW-1171">Viral genome ejection through host cell envelope</keyword>
<keyword evidence="9" id="KW-0231">Viral genome packaging</keyword>
<sequence length="531" mass="59316">MNKYNLDTSTVALDKSLVESQYVKMEVDREQYLERAREVAKLTIPHLFPPKGANEATEYPTPYQSVGSRGVTNLASKLMLALFPPQAPFFRLDVDELVYKQIEGDPQQKATIEQGLAKIEKAVMDSIESNNDRVAVYEALKHLIVSGNVLLKMTEDGLRTYPLSSYVVKRDPQGKILKIIIKEGISPNTLSEKLRRNIGDKINEETKSLNLYTCVYREKKRFYVHQEIAKQKVFEKYYDLDKLPFIALRFNRIDGMNYGRGHCETFEGDLRSLEGLTRAILEGSSASSKMLFMISPNGSTRASSIAKAPNGAIIEGNAQDVSVLQANKFADFRVGYEMMGRIEQRLQFAFLLNASVQRQAERVTATEVQLIANELNDALGGVYGILTTEFQLPYINTKLDMLKQQKLLPDLPKELVKTKIIVGMEALGRASDRLRLLQFMSDLSNTLGAETLARYINLDDAIKKFAVANGIDTGGLIKSSEQIQQETQQAQQQQFAQQALADPRVAIEAGKSLANSGAGVNENGELEIPQE</sequence>
<reference evidence="11 12" key="1">
    <citation type="submission" date="2023-08" db="EMBL/GenBank/DDBJ databases">
        <authorList>
            <person name="Du S."/>
            <person name="Wu Z."/>
            <person name="Wu Y."/>
            <person name="Yang M."/>
            <person name="Shao J."/>
            <person name="Liu H."/>
            <person name="Zhao Y."/>
            <person name="Zhang Z."/>
        </authorList>
    </citation>
    <scope>NUCLEOTIDE SEQUENCE [LARGE SCALE GENOMIC DNA]</scope>
</reference>
<protein>
    <submittedName>
        <fullName evidence="11">Head-to-tail joining protein</fullName>
    </submittedName>
</protein>
<keyword evidence="5" id="KW-1188">Viral release from host cell</keyword>
<gene>
    <name evidence="11" type="ORF">HTVC041P_gp22</name>
</gene>
<evidence type="ECO:0000256" key="6">
    <source>
        <dbReference type="ARBA" id="ARBA00022844"/>
    </source>
</evidence>
<evidence type="ECO:0000256" key="1">
    <source>
        <dbReference type="ARBA" id="ARBA00003421"/>
    </source>
</evidence>
<keyword evidence="7" id="KW-0118">Viral capsid assembly</keyword>
<evidence type="ECO:0000256" key="5">
    <source>
        <dbReference type="ARBA" id="ARBA00022612"/>
    </source>
</evidence>
<evidence type="ECO:0000256" key="9">
    <source>
        <dbReference type="ARBA" id="ARBA00023219"/>
    </source>
</evidence>
<evidence type="ECO:0000256" key="7">
    <source>
        <dbReference type="ARBA" id="ARBA00022950"/>
    </source>
</evidence>
<accession>A0AAX4G2Q8</accession>
<dbReference type="EMBL" id="OR420753">
    <property type="protein sequence ID" value="WOZ55756.1"/>
    <property type="molecule type" value="Genomic_DNA"/>
</dbReference>
<dbReference type="Proteomes" id="UP001301519">
    <property type="component" value="Segment"/>
</dbReference>
<proteinExistence type="predicted"/>
<organism evidence="11 12">
    <name type="scientific">Pelagibacter phage HTVC041P</name>
    <dbReference type="NCBI Taxonomy" id="3072833"/>
    <lineage>
        <taxon>Viruses</taxon>
        <taxon>Duplodnaviria</taxon>
        <taxon>Heunggongvirae</taxon>
        <taxon>Uroviricota</taxon>
        <taxon>Caudoviricetes</taxon>
        <taxon>Autographivirales</taxon>
        <taxon>Autographivirales incertae sedis</taxon>
        <taxon>Aequorvirus</taxon>
        <taxon>Aequorvirus HTVC041P</taxon>
    </lineage>
</organism>
<keyword evidence="12" id="KW-1185">Reference proteome</keyword>
<evidence type="ECO:0000313" key="11">
    <source>
        <dbReference type="EMBL" id="WOZ55756.1"/>
    </source>
</evidence>
<name>A0AAX4G2Q8_9CAUD</name>
<evidence type="ECO:0000256" key="3">
    <source>
        <dbReference type="ARBA" id="ARBA00022470"/>
    </source>
</evidence>
<evidence type="ECO:0000256" key="10">
    <source>
        <dbReference type="ARBA" id="ARBA00023296"/>
    </source>
</evidence>
<comment type="function">
    <text evidence="1">Forms the portal vertex of the capsid. This portal plays critical roles in head assembly, genome packaging, neck/tail attachment, and genome ejection. The portal protein multimerizes as a single ring-shaped homododecamer arranged around a central channel.</text>
</comment>
<keyword evidence="4" id="KW-1162">Viral penetration into host cytoplasm</keyword>
<evidence type="ECO:0000313" key="12">
    <source>
        <dbReference type="Proteomes" id="UP001301519"/>
    </source>
</evidence>
<comment type="subcellular location">
    <subcellularLocation>
        <location evidence="2">Virion</location>
    </subcellularLocation>
</comment>
<keyword evidence="10" id="KW-1160">Virus entry into host cell</keyword>
<dbReference type="InterPro" id="IPR020991">
    <property type="entry name" value="Connector_podovirus"/>
</dbReference>
<dbReference type="GO" id="GO:0099002">
    <property type="term" value="P:symbiont genome ejection through host cell envelope, short tail mechanism"/>
    <property type="evidence" value="ECO:0007669"/>
    <property type="project" value="UniProtKB-KW"/>
</dbReference>
<dbReference type="Pfam" id="PF12236">
    <property type="entry name" value="Head-tail_con"/>
    <property type="match status" value="1"/>
</dbReference>